<protein>
    <submittedName>
        <fullName evidence="2">ABC transporter substrate-binding protein</fullName>
    </submittedName>
</protein>
<keyword evidence="3" id="KW-1185">Reference proteome</keyword>
<dbReference type="Gene3D" id="3.40.50.1980">
    <property type="entry name" value="Nitrogenase molybdenum iron protein domain"/>
    <property type="match status" value="2"/>
</dbReference>
<evidence type="ECO:0000259" key="1">
    <source>
        <dbReference type="PROSITE" id="PS50983"/>
    </source>
</evidence>
<dbReference type="PROSITE" id="PS50983">
    <property type="entry name" value="FE_B12_PBP"/>
    <property type="match status" value="1"/>
</dbReference>
<dbReference type="RefSeq" id="WP_241292165.1">
    <property type="nucleotide sequence ID" value="NZ_JAKZGR010000003.1"/>
</dbReference>
<gene>
    <name evidence="2" type="ORF">ACFOUP_02385</name>
</gene>
<dbReference type="Pfam" id="PF01497">
    <property type="entry name" value="Peripla_BP_2"/>
    <property type="match status" value="1"/>
</dbReference>
<proteinExistence type="predicted"/>
<feature type="domain" description="Fe/B12 periplasmic-binding" evidence="1">
    <location>
        <begin position="97"/>
        <end position="371"/>
    </location>
</feature>
<evidence type="ECO:0000313" key="3">
    <source>
        <dbReference type="Proteomes" id="UP001595766"/>
    </source>
</evidence>
<dbReference type="PANTHER" id="PTHR30535">
    <property type="entry name" value="VITAMIN B12-BINDING PROTEIN"/>
    <property type="match status" value="1"/>
</dbReference>
<dbReference type="SUPFAM" id="SSF53807">
    <property type="entry name" value="Helical backbone' metal receptor"/>
    <property type="match status" value="1"/>
</dbReference>
<dbReference type="PANTHER" id="PTHR30535:SF34">
    <property type="entry name" value="MOLYBDATE-BINDING PROTEIN MOLA"/>
    <property type="match status" value="1"/>
</dbReference>
<accession>A0ABV8EHG3</accession>
<evidence type="ECO:0000313" key="2">
    <source>
        <dbReference type="EMBL" id="MFC3975216.1"/>
    </source>
</evidence>
<comment type="caution">
    <text evidence="2">The sequence shown here is derived from an EMBL/GenBank/DDBJ whole genome shotgun (WGS) entry which is preliminary data.</text>
</comment>
<dbReference type="InterPro" id="IPR050902">
    <property type="entry name" value="ABC_Transporter_SBP"/>
</dbReference>
<dbReference type="Proteomes" id="UP001595766">
    <property type="component" value="Unassembled WGS sequence"/>
</dbReference>
<reference evidence="3" key="1">
    <citation type="journal article" date="2019" name="Int. J. Syst. Evol. Microbiol.">
        <title>The Global Catalogue of Microorganisms (GCM) 10K type strain sequencing project: providing services to taxonomists for standard genome sequencing and annotation.</title>
        <authorList>
            <consortium name="The Broad Institute Genomics Platform"/>
            <consortium name="The Broad Institute Genome Sequencing Center for Infectious Disease"/>
            <person name="Wu L."/>
            <person name="Ma J."/>
        </authorList>
    </citation>
    <scope>NUCLEOTIDE SEQUENCE [LARGE SCALE GENOMIC DNA]</scope>
    <source>
        <strain evidence="3">CECT 8551</strain>
    </source>
</reference>
<organism evidence="2 3">
    <name type="scientific">Belliella kenyensis</name>
    <dbReference type="NCBI Taxonomy" id="1472724"/>
    <lineage>
        <taxon>Bacteria</taxon>
        <taxon>Pseudomonadati</taxon>
        <taxon>Bacteroidota</taxon>
        <taxon>Cytophagia</taxon>
        <taxon>Cytophagales</taxon>
        <taxon>Cyclobacteriaceae</taxon>
        <taxon>Belliella</taxon>
    </lineage>
</organism>
<name>A0ABV8EHG3_9BACT</name>
<sequence length="386" mass="43355">MISYQNTFKLFSIAILLINLLASCEGKVRSVPSNEKEIPNLYAKGFQVFEGESYWVLTVTKAFGGTHKPFKYLILEDKNVVRPEGDFDAVVTLPIEQVILTSTTQIPHLDLLSSTEKLIGFPNLDLISSPLSRKHIEYGAVRDLGSGAQANVEMMVDLEPDWVMISTMGEDLKHLDLLKTVGIPALINGEYVEQHPLGRAEWIKFTGVLLGKFEQACKVFEEIANEYLEASQLVDENASINRPTVMAGVMYKDIWYVPGNDSWGAQLLKAAGGMYIFDDQEGTGSAQLSYEYVLDQAQDAEFWLGASDYTSLEAMRASDKRYVNFAAFKLGNVYSYTSKKGETGGIEYFELGYMRPDLILKDLIKILHPELLPDYSMYFYAKLDEN</sequence>
<dbReference type="InterPro" id="IPR002491">
    <property type="entry name" value="ABC_transptr_periplasmic_BD"/>
</dbReference>
<dbReference type="EMBL" id="JBHSAV010000003">
    <property type="protein sequence ID" value="MFC3975216.1"/>
    <property type="molecule type" value="Genomic_DNA"/>
</dbReference>